<comment type="caution">
    <text evidence="1">The sequence shown here is derived from an EMBL/GenBank/DDBJ whole genome shotgun (WGS) entry which is preliminary data.</text>
</comment>
<accession>A0A6L2NKI6</accession>
<dbReference type="EMBL" id="BKCJ010009043">
    <property type="protein sequence ID" value="GEU85135.1"/>
    <property type="molecule type" value="Genomic_DNA"/>
</dbReference>
<evidence type="ECO:0000313" key="1">
    <source>
        <dbReference type="EMBL" id="GEU85135.1"/>
    </source>
</evidence>
<gene>
    <name evidence="1" type="ORF">Tci_057113</name>
</gene>
<name>A0A6L2NKI6_TANCI</name>
<proteinExistence type="predicted"/>
<dbReference type="PANTHER" id="PTHR33132:SF135">
    <property type="entry name" value="OS02G0799700 PROTEIN"/>
    <property type="match status" value="1"/>
</dbReference>
<protein>
    <submittedName>
        <fullName evidence="1">Uncharacterized protein</fullName>
    </submittedName>
</protein>
<sequence length="175" mass="19554">MTSSYYSKSSSRAFQGPILLPERFYSSSSSSSSKSRSPITMRHVSSSPILHSYIDDAIKKKSTLNDVPKKMECLCSPATHPGSFKCGMHRNSYSNNVKNDNKSNGSKTVSLYHRLYVRRKALVNCLKMLGTDESGLLKRGLASLIKPSACQLRRLEEFQPRPSRLSVMSKANEEL</sequence>
<organism evidence="1">
    <name type="scientific">Tanacetum cinerariifolium</name>
    <name type="common">Dalmatian daisy</name>
    <name type="synonym">Chrysanthemum cinerariifolium</name>
    <dbReference type="NCBI Taxonomy" id="118510"/>
    <lineage>
        <taxon>Eukaryota</taxon>
        <taxon>Viridiplantae</taxon>
        <taxon>Streptophyta</taxon>
        <taxon>Embryophyta</taxon>
        <taxon>Tracheophyta</taxon>
        <taxon>Spermatophyta</taxon>
        <taxon>Magnoliopsida</taxon>
        <taxon>eudicotyledons</taxon>
        <taxon>Gunneridae</taxon>
        <taxon>Pentapetalae</taxon>
        <taxon>asterids</taxon>
        <taxon>campanulids</taxon>
        <taxon>Asterales</taxon>
        <taxon>Asteraceae</taxon>
        <taxon>Asteroideae</taxon>
        <taxon>Anthemideae</taxon>
        <taxon>Anthemidinae</taxon>
        <taxon>Tanacetum</taxon>
    </lineage>
</organism>
<dbReference type="AlphaFoldDB" id="A0A6L2NKI6"/>
<dbReference type="PANTHER" id="PTHR33132">
    <property type="entry name" value="OSJNBB0118P14.9 PROTEIN"/>
    <property type="match status" value="1"/>
</dbReference>
<reference evidence="1" key="1">
    <citation type="journal article" date="2019" name="Sci. Rep.">
        <title>Draft genome of Tanacetum cinerariifolium, the natural source of mosquito coil.</title>
        <authorList>
            <person name="Yamashiro T."/>
            <person name="Shiraishi A."/>
            <person name="Satake H."/>
            <person name="Nakayama K."/>
        </authorList>
    </citation>
    <scope>NUCLEOTIDE SEQUENCE</scope>
</reference>